<dbReference type="PANTHER" id="PTHR30590">
    <property type="entry name" value="INNER MEMBRANE PROTEIN"/>
    <property type="match status" value="1"/>
</dbReference>
<evidence type="ECO:0000259" key="2">
    <source>
        <dbReference type="Pfam" id="PF04235"/>
    </source>
</evidence>
<keyword evidence="1" id="KW-1133">Transmembrane helix</keyword>
<feature type="domain" description="DUF418" evidence="2">
    <location>
        <begin position="226"/>
        <end position="386"/>
    </location>
</feature>
<name>A0A6J4T711_9SPHN</name>
<gene>
    <name evidence="3" type="ORF">AVDCRST_MAG09-1644</name>
</gene>
<reference evidence="3" key="1">
    <citation type="submission" date="2020-02" db="EMBL/GenBank/DDBJ databases">
        <authorList>
            <person name="Meier V. D."/>
        </authorList>
    </citation>
    <scope>NUCLEOTIDE SEQUENCE</scope>
    <source>
        <strain evidence="3">AVDCRST_MAG09</strain>
    </source>
</reference>
<feature type="transmembrane region" description="Helical" evidence="1">
    <location>
        <begin position="204"/>
        <end position="226"/>
    </location>
</feature>
<dbReference type="EMBL" id="CADCVZ010000044">
    <property type="protein sequence ID" value="CAA9515225.1"/>
    <property type="molecule type" value="Genomic_DNA"/>
</dbReference>
<feature type="transmembrane region" description="Helical" evidence="1">
    <location>
        <begin position="319"/>
        <end position="337"/>
    </location>
</feature>
<organism evidence="3">
    <name type="scientific">uncultured Sphingomonas sp</name>
    <dbReference type="NCBI Taxonomy" id="158754"/>
    <lineage>
        <taxon>Bacteria</taxon>
        <taxon>Pseudomonadati</taxon>
        <taxon>Pseudomonadota</taxon>
        <taxon>Alphaproteobacteria</taxon>
        <taxon>Sphingomonadales</taxon>
        <taxon>Sphingomonadaceae</taxon>
        <taxon>Sphingomonas</taxon>
        <taxon>environmental samples</taxon>
    </lineage>
</organism>
<dbReference type="Pfam" id="PF04235">
    <property type="entry name" value="DUF418"/>
    <property type="match status" value="1"/>
</dbReference>
<dbReference type="InterPro" id="IPR052529">
    <property type="entry name" value="Bact_Transport_Assoc"/>
</dbReference>
<feature type="transmembrane region" description="Helical" evidence="1">
    <location>
        <begin position="246"/>
        <end position="263"/>
    </location>
</feature>
<keyword evidence="1" id="KW-0812">Transmembrane</keyword>
<sequence length="396" mass="43978">MGILLLNAFGMAMPDAGYINPRAYGGGRPIDDALWAVNFVLFEGKMRGLFSLLFGASMALVVDGARANGEEGASVHYRRMFWLLLFGLAHHILIWANDILFHYAVIGAVAYLFLRLSNQVLRRWAVGLLVASIALHFLMAAGMHATVAQGTAPAATTAQRQAAEQVLRSSEGPGTPGIADHLKTYRSNYRTIVKERSDDVRSEIVFFLVFLGPETLGLMILGILLLRNGFLTGKWPDDRLRPVARWGYLLGIPPSIALAVWQWSLDFSALPVFTSFIAWAEPFRYAIILAHAAFAVLVFRRFAGTALAARIAAVGRAAFTNYLGTSLLMTTLFYGYGLGLYGHVGRAEVYLFIFGVWILMLLWSKPWLDRFRYGPLEWLWRSLARGSLQPMRRAAA</sequence>
<dbReference type="PANTHER" id="PTHR30590:SF2">
    <property type="entry name" value="INNER MEMBRANE PROTEIN"/>
    <property type="match status" value="1"/>
</dbReference>
<accession>A0A6J4T711</accession>
<feature type="transmembrane region" description="Helical" evidence="1">
    <location>
        <begin position="349"/>
        <end position="368"/>
    </location>
</feature>
<evidence type="ECO:0000256" key="1">
    <source>
        <dbReference type="SAM" id="Phobius"/>
    </source>
</evidence>
<dbReference type="InterPro" id="IPR007349">
    <property type="entry name" value="DUF418"/>
</dbReference>
<feature type="transmembrane region" description="Helical" evidence="1">
    <location>
        <begin position="100"/>
        <end position="117"/>
    </location>
</feature>
<keyword evidence="1" id="KW-0472">Membrane</keyword>
<feature type="transmembrane region" description="Helical" evidence="1">
    <location>
        <begin position="124"/>
        <end position="143"/>
    </location>
</feature>
<evidence type="ECO:0000313" key="3">
    <source>
        <dbReference type="EMBL" id="CAA9515225.1"/>
    </source>
</evidence>
<proteinExistence type="predicted"/>
<feature type="transmembrane region" description="Helical" evidence="1">
    <location>
        <begin position="283"/>
        <end position="299"/>
    </location>
</feature>
<protein>
    <submittedName>
        <fullName evidence="3">Membrane protein, putative</fullName>
    </submittedName>
</protein>
<dbReference type="AlphaFoldDB" id="A0A6J4T711"/>